<evidence type="ECO:0000313" key="2">
    <source>
        <dbReference type="EMBL" id="MBB6180443.1"/>
    </source>
</evidence>
<dbReference type="Pfam" id="PF03473">
    <property type="entry name" value="MOSC"/>
    <property type="match status" value="1"/>
</dbReference>
<dbReference type="InterPro" id="IPR052353">
    <property type="entry name" value="Benzoxazolinone_Detox_Enz"/>
</dbReference>
<dbReference type="RefSeq" id="WP_139346250.1">
    <property type="nucleotide sequence ID" value="NZ_JACHEJ010000005.1"/>
</dbReference>
<feature type="domain" description="MOSC" evidence="1">
    <location>
        <begin position="26"/>
        <end position="160"/>
    </location>
</feature>
<organism evidence="2 3">
    <name type="scientific">Pseudorhizobium flavum</name>
    <dbReference type="NCBI Taxonomy" id="1335061"/>
    <lineage>
        <taxon>Bacteria</taxon>
        <taxon>Pseudomonadati</taxon>
        <taxon>Pseudomonadota</taxon>
        <taxon>Alphaproteobacteria</taxon>
        <taxon>Hyphomicrobiales</taxon>
        <taxon>Rhizobiaceae</taxon>
        <taxon>Rhizobium/Agrobacterium group</taxon>
        <taxon>Pseudorhizobium</taxon>
    </lineage>
</organism>
<dbReference type="AlphaFoldDB" id="A0A7W9YXX8"/>
<dbReference type="Proteomes" id="UP000535501">
    <property type="component" value="Unassembled WGS sequence"/>
</dbReference>
<keyword evidence="3" id="KW-1185">Reference proteome</keyword>
<reference evidence="2 3" key="1">
    <citation type="submission" date="2020-08" db="EMBL/GenBank/DDBJ databases">
        <title>Genomic Encyclopedia of Type Strains, Phase IV (KMG-IV): sequencing the most valuable type-strain genomes for metagenomic binning, comparative biology and taxonomic classification.</title>
        <authorList>
            <person name="Goeker M."/>
        </authorList>
    </citation>
    <scope>NUCLEOTIDE SEQUENCE [LARGE SCALE GENOMIC DNA]</scope>
    <source>
        <strain evidence="2 3">DSM 102134</strain>
    </source>
</reference>
<name>A0A7W9YXX8_9HYPH</name>
<dbReference type="PANTHER" id="PTHR30212">
    <property type="entry name" value="PROTEIN YIIM"/>
    <property type="match status" value="1"/>
</dbReference>
<dbReference type="SUPFAM" id="SSF50800">
    <property type="entry name" value="PK beta-barrel domain-like"/>
    <property type="match status" value="1"/>
</dbReference>
<dbReference type="InterPro" id="IPR011037">
    <property type="entry name" value="Pyrv_Knase-like_insert_dom_sf"/>
</dbReference>
<evidence type="ECO:0000313" key="3">
    <source>
        <dbReference type="Proteomes" id="UP000535501"/>
    </source>
</evidence>
<evidence type="ECO:0000259" key="1">
    <source>
        <dbReference type="PROSITE" id="PS51340"/>
    </source>
</evidence>
<protein>
    <submittedName>
        <fullName evidence="2">MOSC domain-containing protein YiiM</fullName>
    </submittedName>
</protein>
<dbReference type="EMBL" id="JACHEJ010000005">
    <property type="protein sequence ID" value="MBB6180443.1"/>
    <property type="molecule type" value="Genomic_DNA"/>
</dbReference>
<proteinExistence type="predicted"/>
<comment type="caution">
    <text evidence="2">The sequence shown here is derived from an EMBL/GenBank/DDBJ whole genome shotgun (WGS) entry which is preliminary data.</text>
</comment>
<dbReference type="PROSITE" id="PS51340">
    <property type="entry name" value="MOSC"/>
    <property type="match status" value="1"/>
</dbReference>
<dbReference type="GO" id="GO:0003824">
    <property type="term" value="F:catalytic activity"/>
    <property type="evidence" value="ECO:0007669"/>
    <property type="project" value="InterPro"/>
</dbReference>
<dbReference type="GO" id="GO:0030170">
    <property type="term" value="F:pyridoxal phosphate binding"/>
    <property type="evidence" value="ECO:0007669"/>
    <property type="project" value="InterPro"/>
</dbReference>
<dbReference type="PANTHER" id="PTHR30212:SF2">
    <property type="entry name" value="PROTEIN YIIM"/>
    <property type="match status" value="1"/>
</dbReference>
<gene>
    <name evidence="2" type="ORF">HNQ75_002422</name>
</gene>
<dbReference type="InterPro" id="IPR005302">
    <property type="entry name" value="MoCF_Sase_C"/>
</dbReference>
<dbReference type="Gene3D" id="2.40.33.20">
    <property type="entry name" value="PK beta-barrel domain-like"/>
    <property type="match status" value="1"/>
</dbReference>
<dbReference type="GO" id="GO:0030151">
    <property type="term" value="F:molybdenum ion binding"/>
    <property type="evidence" value="ECO:0007669"/>
    <property type="project" value="InterPro"/>
</dbReference>
<accession>A0A7W9YXX8</accession>
<sequence length="204" mass="22543">MKLATICLGRPEILQGKSYKTGINKIAVNSPTMVDKAGLVGDSVCNRNHHGGPDQAILLEGELTMAWWSRHIGRELPPGIFGENLRIDALDGRDVCIGDRFVFAEVVLQATAPRIPCATFAARMGEHDFVRRYLAAGRPGIYCRVLREGVLEPGEAVRFEPYEGDRVPVADLLPGAGERLNPPDRFRLLALPIAERLRKRYSTV</sequence>